<dbReference type="AlphaFoldDB" id="A0A1H8VUA2"/>
<dbReference type="EMBL" id="CP076607">
    <property type="protein sequence ID" value="QWU15692.1"/>
    <property type="molecule type" value="Genomic_DNA"/>
</dbReference>
<evidence type="ECO:0000313" key="5">
    <source>
        <dbReference type="Proteomes" id="UP000683429"/>
    </source>
</evidence>
<name>A0A1H8VUA2_9BACL</name>
<dbReference type="Proteomes" id="UP000683429">
    <property type="component" value="Chromosome"/>
</dbReference>
<reference evidence="3 4" key="1">
    <citation type="submission" date="2016-10" db="EMBL/GenBank/DDBJ databases">
        <authorList>
            <person name="de Groot N.N."/>
        </authorList>
    </citation>
    <scope>NUCLEOTIDE SEQUENCE [LARGE SCALE GENOMIC DNA]</scope>
    <source>
        <strain evidence="3 4">CGMCC 1.10238</strain>
    </source>
</reference>
<dbReference type="Proteomes" id="UP000198809">
    <property type="component" value="Unassembled WGS sequence"/>
</dbReference>
<keyword evidence="5" id="KW-1185">Reference proteome</keyword>
<dbReference type="STRING" id="1333845.SAMN04487895_12740"/>
<sequence>MKKAITAALAAILLLILAGCEQTEEMKREQKDLQSSVDGLNRVAEVYDASGNVIKTYKGKFDVEVNEYGNKVKFDVDGHRVLIYNATVVIEETGGE</sequence>
<gene>
    <name evidence="2" type="ORF">KP014_28415</name>
    <name evidence="3" type="ORF">SAMN04487895_12740</name>
</gene>
<dbReference type="EMBL" id="FODH01000027">
    <property type="protein sequence ID" value="SEP18508.1"/>
    <property type="molecule type" value="Genomic_DNA"/>
</dbReference>
<dbReference type="OrthoDB" id="598260at2"/>
<feature type="chain" id="PRO_5038492610" evidence="1">
    <location>
        <begin position="24"/>
        <end position="96"/>
    </location>
</feature>
<evidence type="ECO:0000313" key="4">
    <source>
        <dbReference type="Proteomes" id="UP000198809"/>
    </source>
</evidence>
<evidence type="ECO:0000313" key="2">
    <source>
        <dbReference type="EMBL" id="QWU15692.1"/>
    </source>
</evidence>
<evidence type="ECO:0000256" key="1">
    <source>
        <dbReference type="SAM" id="SignalP"/>
    </source>
</evidence>
<proteinExistence type="predicted"/>
<protein>
    <submittedName>
        <fullName evidence="2">DUF5052 family protein</fullName>
    </submittedName>
</protein>
<dbReference type="PROSITE" id="PS51257">
    <property type="entry name" value="PROKAR_LIPOPROTEIN"/>
    <property type="match status" value="1"/>
</dbReference>
<keyword evidence="1" id="KW-0732">Signal</keyword>
<feature type="signal peptide" evidence="1">
    <location>
        <begin position="1"/>
        <end position="23"/>
    </location>
</feature>
<reference evidence="2 5" key="2">
    <citation type="submission" date="2021-06" db="EMBL/GenBank/DDBJ databases">
        <title>Whole genome sequence of Paenibacillus sophorae DSM23020 for comparative genomics.</title>
        <authorList>
            <person name="Kim M.-J."/>
            <person name="Lee G."/>
            <person name="Shin J.-H."/>
        </authorList>
    </citation>
    <scope>NUCLEOTIDE SEQUENCE [LARGE SCALE GENOMIC DNA]</scope>
    <source>
        <strain evidence="2 5">DSM 23020</strain>
    </source>
</reference>
<dbReference type="RefSeq" id="WP_036599392.1">
    <property type="nucleotide sequence ID" value="NZ_CP076607.1"/>
</dbReference>
<evidence type="ECO:0000313" key="3">
    <source>
        <dbReference type="EMBL" id="SEP18508.1"/>
    </source>
</evidence>
<organism evidence="3 4">
    <name type="scientific">Paenibacillus sophorae</name>
    <dbReference type="NCBI Taxonomy" id="1333845"/>
    <lineage>
        <taxon>Bacteria</taxon>
        <taxon>Bacillati</taxon>
        <taxon>Bacillota</taxon>
        <taxon>Bacilli</taxon>
        <taxon>Bacillales</taxon>
        <taxon>Paenibacillaceae</taxon>
        <taxon>Paenibacillus</taxon>
    </lineage>
</organism>
<accession>A0A1H8VUA2</accession>